<sequence>MLKLYNTETRTKEEIQLQGDTLTMYTCGPTVYNYAHIGNFRTYVFEDLLRRTIKSFDFPLKQVMNLTDVEDKTIKGAIEAGVPLATYTQTYKDAFFEDLKTLYVEPVEIYSPATDYIPQMITMIEALIEKGFAYQGKDGGVYYRLSAFPSYGRLSHLKLDELQEGASERVSDDEYDKESATDFVLWKSYDAKRDGDIFWESPFGKGRPGWHVECSAMATSLLGPTIDIHVGGVDNIFPHHENEIAQSEGCTGKHFVRHWLHAEHLIVDGKKMSKSLGNFYTLRDLLDKGYTGAEVRYLLLATHYRTQLNFTFEGLEAARQTLTRISDFVHRLRSAAAPTGAAAPIDDARTAFKGALGDDLNISVALAALFDFMKKVNTLIDAGQLTANEATRVLDFLQELNTVLAVLPLEEKELEIPAAITAAFEKRQAARAAKDWAEADKQRDYIHEQGYLIEDSPTGSRVKPL</sequence>
<dbReference type="InterPro" id="IPR014729">
    <property type="entry name" value="Rossmann-like_a/b/a_fold"/>
</dbReference>
<evidence type="ECO:0000256" key="8">
    <source>
        <dbReference type="ARBA" id="ARBA00022833"/>
    </source>
</evidence>
<dbReference type="NCBIfam" id="TIGR00435">
    <property type="entry name" value="cysS"/>
    <property type="match status" value="1"/>
</dbReference>
<evidence type="ECO:0000256" key="11">
    <source>
        <dbReference type="ARBA" id="ARBA00023146"/>
    </source>
</evidence>
<keyword evidence="11 12" id="KW-0030">Aminoacyl-tRNA synthetase</keyword>
<evidence type="ECO:0000256" key="6">
    <source>
        <dbReference type="ARBA" id="ARBA00022723"/>
    </source>
</evidence>
<comment type="catalytic activity">
    <reaction evidence="12">
        <text>tRNA(Cys) + L-cysteine + ATP = L-cysteinyl-tRNA(Cys) + AMP + diphosphate</text>
        <dbReference type="Rhea" id="RHEA:17773"/>
        <dbReference type="Rhea" id="RHEA-COMP:9661"/>
        <dbReference type="Rhea" id="RHEA-COMP:9679"/>
        <dbReference type="ChEBI" id="CHEBI:30616"/>
        <dbReference type="ChEBI" id="CHEBI:33019"/>
        <dbReference type="ChEBI" id="CHEBI:35235"/>
        <dbReference type="ChEBI" id="CHEBI:78442"/>
        <dbReference type="ChEBI" id="CHEBI:78517"/>
        <dbReference type="ChEBI" id="CHEBI:456215"/>
        <dbReference type="EC" id="6.1.1.16"/>
    </reaction>
</comment>
<feature type="binding site" evidence="12">
    <location>
        <position position="214"/>
    </location>
    <ligand>
        <name>Zn(2+)</name>
        <dbReference type="ChEBI" id="CHEBI:29105"/>
    </ligand>
</feature>
<evidence type="ECO:0000313" key="14">
    <source>
        <dbReference type="EMBL" id="MBF5059174.1"/>
    </source>
</evidence>
<dbReference type="EC" id="6.1.1.16" evidence="12"/>
<keyword evidence="4 12" id="KW-0963">Cytoplasm</keyword>
<dbReference type="SUPFAM" id="SSF47323">
    <property type="entry name" value="Anticodon-binding domain of a subclass of class I aminoacyl-tRNA synthetases"/>
    <property type="match status" value="1"/>
</dbReference>
<comment type="similarity">
    <text evidence="2 12">Belongs to the class-I aminoacyl-tRNA synthetase family.</text>
</comment>
<accession>A0ABS0AYG9</accession>
<dbReference type="HAMAP" id="MF_00041">
    <property type="entry name" value="Cys_tRNA_synth"/>
    <property type="match status" value="1"/>
</dbReference>
<evidence type="ECO:0000256" key="2">
    <source>
        <dbReference type="ARBA" id="ARBA00005594"/>
    </source>
</evidence>
<evidence type="ECO:0000256" key="10">
    <source>
        <dbReference type="ARBA" id="ARBA00022917"/>
    </source>
</evidence>
<evidence type="ECO:0000256" key="7">
    <source>
        <dbReference type="ARBA" id="ARBA00022741"/>
    </source>
</evidence>
<evidence type="ECO:0000256" key="9">
    <source>
        <dbReference type="ARBA" id="ARBA00022840"/>
    </source>
</evidence>
<dbReference type="Pfam" id="PF01406">
    <property type="entry name" value="tRNA-synt_1e"/>
    <property type="match status" value="1"/>
</dbReference>
<feature type="short sequence motif" description="'KMSKS' region" evidence="12">
    <location>
        <begin position="271"/>
        <end position="275"/>
    </location>
</feature>
<comment type="subcellular location">
    <subcellularLocation>
        <location evidence="1 12">Cytoplasm</location>
    </subcellularLocation>
</comment>
<dbReference type="InterPro" id="IPR024909">
    <property type="entry name" value="Cys-tRNA/MSH_ligase"/>
</dbReference>
<keyword evidence="5 12" id="KW-0436">Ligase</keyword>
<keyword evidence="6 12" id="KW-0479">Metal-binding</keyword>
<dbReference type="GO" id="GO:0004817">
    <property type="term" value="F:cysteine-tRNA ligase activity"/>
    <property type="evidence" value="ECO:0007669"/>
    <property type="project" value="UniProtKB-EC"/>
</dbReference>
<dbReference type="EMBL" id="JAAEJV010000013">
    <property type="protein sequence ID" value="MBF5059174.1"/>
    <property type="molecule type" value="Genomic_DNA"/>
</dbReference>
<dbReference type="Pfam" id="PF09190">
    <property type="entry name" value="DALR_2"/>
    <property type="match status" value="1"/>
</dbReference>
<evidence type="ECO:0000256" key="12">
    <source>
        <dbReference type="HAMAP-Rule" id="MF_00041"/>
    </source>
</evidence>
<dbReference type="PANTHER" id="PTHR10890">
    <property type="entry name" value="CYSTEINYL-TRNA SYNTHETASE"/>
    <property type="match status" value="1"/>
</dbReference>
<feature type="binding site" evidence="12">
    <location>
        <position position="274"/>
    </location>
    <ligand>
        <name>ATP</name>
        <dbReference type="ChEBI" id="CHEBI:30616"/>
    </ligand>
</feature>
<dbReference type="SMART" id="SM00840">
    <property type="entry name" value="DALR_2"/>
    <property type="match status" value="1"/>
</dbReference>
<evidence type="ECO:0000256" key="4">
    <source>
        <dbReference type="ARBA" id="ARBA00022490"/>
    </source>
</evidence>
<dbReference type="InterPro" id="IPR015803">
    <property type="entry name" value="Cys-tRNA-ligase"/>
</dbReference>
<dbReference type="SUPFAM" id="SSF52374">
    <property type="entry name" value="Nucleotidylyl transferase"/>
    <property type="match status" value="1"/>
</dbReference>
<keyword evidence="8 12" id="KW-0862">Zinc</keyword>
<feature type="binding site" evidence="12">
    <location>
        <position position="239"/>
    </location>
    <ligand>
        <name>Zn(2+)</name>
        <dbReference type="ChEBI" id="CHEBI:29105"/>
    </ligand>
</feature>
<proteinExistence type="inferred from homology"/>
<dbReference type="Proteomes" id="UP001194714">
    <property type="component" value="Unassembled WGS sequence"/>
</dbReference>
<keyword evidence="15" id="KW-1185">Reference proteome</keyword>
<organism evidence="14 15">
    <name type="scientific">Candidatus Neptunichlamydia vexilliferae</name>
    <dbReference type="NCBI Taxonomy" id="1651774"/>
    <lineage>
        <taxon>Bacteria</taxon>
        <taxon>Pseudomonadati</taxon>
        <taxon>Chlamydiota</taxon>
        <taxon>Chlamydiia</taxon>
        <taxon>Parachlamydiales</taxon>
        <taxon>Simkaniaceae</taxon>
        <taxon>Candidatus Neptunichlamydia</taxon>
    </lineage>
</organism>
<dbReference type="PANTHER" id="PTHR10890:SF3">
    <property type="entry name" value="CYSTEINE--TRNA LIGASE, CYTOPLASMIC"/>
    <property type="match status" value="1"/>
</dbReference>
<evidence type="ECO:0000256" key="3">
    <source>
        <dbReference type="ARBA" id="ARBA00011245"/>
    </source>
</evidence>
<comment type="subunit">
    <text evidence="3 12">Monomer.</text>
</comment>
<evidence type="ECO:0000256" key="5">
    <source>
        <dbReference type="ARBA" id="ARBA00022598"/>
    </source>
</evidence>
<keyword evidence="10 12" id="KW-0648">Protein biosynthesis</keyword>
<name>A0ABS0AYG9_9BACT</name>
<gene>
    <name evidence="12" type="primary">cysS</name>
    <name evidence="14" type="ORF">NEPTK9_000682</name>
</gene>
<comment type="caution">
    <text evidence="14">The sequence shown here is derived from an EMBL/GenBank/DDBJ whole genome shotgun (WGS) entry which is preliminary data.</text>
</comment>
<evidence type="ECO:0000256" key="1">
    <source>
        <dbReference type="ARBA" id="ARBA00004496"/>
    </source>
</evidence>
<dbReference type="CDD" id="cd00672">
    <property type="entry name" value="CysRS_core"/>
    <property type="match status" value="1"/>
</dbReference>
<dbReference type="InterPro" id="IPR009080">
    <property type="entry name" value="tRNAsynth_Ia_anticodon-bd"/>
</dbReference>
<comment type="cofactor">
    <cofactor evidence="12">
        <name>Zn(2+)</name>
        <dbReference type="ChEBI" id="CHEBI:29105"/>
    </cofactor>
    <text evidence="12">Binds 1 zinc ion per subunit.</text>
</comment>
<evidence type="ECO:0000313" key="15">
    <source>
        <dbReference type="Proteomes" id="UP001194714"/>
    </source>
</evidence>
<feature type="domain" description="Cysteinyl-tRNA synthetase class Ia DALR" evidence="13">
    <location>
        <begin position="351"/>
        <end position="414"/>
    </location>
</feature>
<feature type="binding site" evidence="12">
    <location>
        <position position="243"/>
    </location>
    <ligand>
        <name>Zn(2+)</name>
        <dbReference type="ChEBI" id="CHEBI:29105"/>
    </ligand>
</feature>
<keyword evidence="7 12" id="KW-0547">Nucleotide-binding</keyword>
<dbReference type="InterPro" id="IPR015273">
    <property type="entry name" value="Cys-tRNA-synt_Ia_DALR"/>
</dbReference>
<dbReference type="PRINTS" id="PR00983">
    <property type="entry name" value="TRNASYNTHCYS"/>
</dbReference>
<dbReference type="Gene3D" id="3.40.50.620">
    <property type="entry name" value="HUPs"/>
    <property type="match status" value="1"/>
</dbReference>
<dbReference type="RefSeq" id="WP_194847476.1">
    <property type="nucleotide sequence ID" value="NZ_JAAEJV010000013.1"/>
</dbReference>
<dbReference type="InterPro" id="IPR032678">
    <property type="entry name" value="tRNA-synt_1_cat_dom"/>
</dbReference>
<evidence type="ECO:0000259" key="13">
    <source>
        <dbReference type="SMART" id="SM00840"/>
    </source>
</evidence>
<feature type="short sequence motif" description="'HIGH' region" evidence="12">
    <location>
        <begin position="29"/>
        <end position="39"/>
    </location>
</feature>
<protein>
    <recommendedName>
        <fullName evidence="12">Cysteine--tRNA ligase</fullName>
        <ecNumber evidence="12">6.1.1.16</ecNumber>
    </recommendedName>
    <alternativeName>
        <fullName evidence="12">Cysteinyl-tRNA synthetase</fullName>
        <shortName evidence="12">CysRS</shortName>
    </alternativeName>
</protein>
<dbReference type="Gene3D" id="1.20.120.1910">
    <property type="entry name" value="Cysteine-tRNA ligase, C-terminal anti-codon recognition domain"/>
    <property type="match status" value="1"/>
</dbReference>
<reference evidence="14 15" key="1">
    <citation type="submission" date="2020-01" db="EMBL/GenBank/DDBJ databases">
        <title>Draft genome sequence of Cand. Neptunochlamydia vexilliferae K9.</title>
        <authorList>
            <person name="Schulz F."/>
            <person name="Koestlbacher S."/>
            <person name="Wascher F."/>
            <person name="Pizzetti I."/>
            <person name="Horn M."/>
        </authorList>
    </citation>
    <scope>NUCLEOTIDE SEQUENCE [LARGE SCALE GENOMIC DNA]</scope>
    <source>
        <strain evidence="14 15">K9</strain>
    </source>
</reference>
<keyword evidence="9 12" id="KW-0067">ATP-binding</keyword>
<feature type="binding site" evidence="12">
    <location>
        <position position="27"/>
    </location>
    <ligand>
        <name>Zn(2+)</name>
        <dbReference type="ChEBI" id="CHEBI:29105"/>
    </ligand>
</feature>